<keyword evidence="1" id="KW-0808">Transferase</keyword>
<accession>A0A368SYD5</accession>
<evidence type="ECO:0000313" key="1">
    <source>
        <dbReference type="EMBL" id="RCV48955.1"/>
    </source>
</evidence>
<sequence>GQGLAGLAERAALTGGRLEYGATASGGFRVAAWLPWPA</sequence>
<organism evidence="1 2">
    <name type="scientific">Marinitenerispora sediminis</name>
    <dbReference type="NCBI Taxonomy" id="1931232"/>
    <lineage>
        <taxon>Bacteria</taxon>
        <taxon>Bacillati</taxon>
        <taxon>Actinomycetota</taxon>
        <taxon>Actinomycetes</taxon>
        <taxon>Streptosporangiales</taxon>
        <taxon>Nocardiopsidaceae</taxon>
        <taxon>Marinitenerispora</taxon>
    </lineage>
</organism>
<reference evidence="1 2" key="1">
    <citation type="submission" date="2018-04" db="EMBL/GenBank/DDBJ databases">
        <title>Novel actinobacteria from marine sediment.</title>
        <authorList>
            <person name="Ng Z.Y."/>
            <person name="Tan G.Y.A."/>
        </authorList>
    </citation>
    <scope>NUCLEOTIDE SEQUENCE [LARGE SCALE GENOMIC DNA]</scope>
    <source>
        <strain evidence="1 2">TPS81</strain>
    </source>
</reference>
<dbReference type="InterPro" id="IPR036890">
    <property type="entry name" value="HATPase_C_sf"/>
</dbReference>
<dbReference type="Proteomes" id="UP000253318">
    <property type="component" value="Unassembled WGS sequence"/>
</dbReference>
<feature type="non-terminal residue" evidence="1">
    <location>
        <position position="1"/>
    </location>
</feature>
<dbReference type="Gene3D" id="3.30.565.10">
    <property type="entry name" value="Histidine kinase-like ATPase, C-terminal domain"/>
    <property type="match status" value="1"/>
</dbReference>
<proteinExistence type="predicted"/>
<keyword evidence="1" id="KW-0418">Kinase</keyword>
<comment type="caution">
    <text evidence="1">The sequence shown here is derived from an EMBL/GenBank/DDBJ whole genome shotgun (WGS) entry which is preliminary data.</text>
</comment>
<dbReference type="EMBL" id="QEIN01000357">
    <property type="protein sequence ID" value="RCV48955.1"/>
    <property type="molecule type" value="Genomic_DNA"/>
</dbReference>
<evidence type="ECO:0000313" key="2">
    <source>
        <dbReference type="Proteomes" id="UP000253318"/>
    </source>
</evidence>
<dbReference type="AlphaFoldDB" id="A0A368SYD5"/>
<keyword evidence="2" id="KW-1185">Reference proteome</keyword>
<name>A0A368SYD5_9ACTN</name>
<protein>
    <submittedName>
        <fullName evidence="1">Sensor histidine kinase</fullName>
    </submittedName>
</protein>
<dbReference type="GO" id="GO:0016301">
    <property type="term" value="F:kinase activity"/>
    <property type="evidence" value="ECO:0007669"/>
    <property type="project" value="UniProtKB-KW"/>
</dbReference>
<gene>
    <name evidence="1" type="ORF">DEF24_25735</name>
</gene>